<name>A0ABW9HWA4_9ACTN</name>
<accession>A0ABW9HWA4</accession>
<keyword evidence="3" id="KW-1185">Reference proteome</keyword>
<dbReference type="EMBL" id="JBJVNI010000015">
    <property type="protein sequence ID" value="MFM9612389.1"/>
    <property type="molecule type" value="Genomic_DNA"/>
</dbReference>
<dbReference type="RefSeq" id="WP_409123139.1">
    <property type="nucleotide sequence ID" value="NZ_JBJVNI010000015.1"/>
</dbReference>
<sequence>MPGSSGQLANTIHTVLPCGNGILYVGHSRRASYSASYAASTSAGSAPKASKWSGDAAR</sequence>
<gene>
    <name evidence="2" type="ORF">ACKI18_27205</name>
</gene>
<comment type="caution">
    <text evidence="2">The sequence shown here is derived from an EMBL/GenBank/DDBJ whole genome shotgun (WGS) entry which is preliminary data.</text>
</comment>
<evidence type="ECO:0000313" key="3">
    <source>
        <dbReference type="Proteomes" id="UP001631957"/>
    </source>
</evidence>
<dbReference type="Proteomes" id="UP001631957">
    <property type="component" value="Unassembled WGS sequence"/>
</dbReference>
<evidence type="ECO:0008006" key="4">
    <source>
        <dbReference type="Google" id="ProtNLM"/>
    </source>
</evidence>
<proteinExistence type="predicted"/>
<reference evidence="2 3" key="1">
    <citation type="submission" date="2024-12" db="EMBL/GenBank/DDBJ databases">
        <title>Forecasting of Potato common scab and diversities of Pathogenic streptomyces spp. in china.</title>
        <authorList>
            <person name="Handique U."/>
            <person name="Wu J."/>
        </authorList>
    </citation>
    <scope>NUCLEOTIDE SEQUENCE [LARGE SCALE GENOMIC DNA]</scope>
    <source>
        <strain evidence="2 3">ZRIMU1530</strain>
    </source>
</reference>
<evidence type="ECO:0000256" key="1">
    <source>
        <dbReference type="SAM" id="MobiDB-lite"/>
    </source>
</evidence>
<protein>
    <recommendedName>
        <fullName evidence="4">GIY-YIG domain-containing protein</fullName>
    </recommendedName>
</protein>
<organism evidence="2 3">
    <name type="scientific">Streptomyces niveiscabiei</name>
    <dbReference type="NCBI Taxonomy" id="164115"/>
    <lineage>
        <taxon>Bacteria</taxon>
        <taxon>Bacillati</taxon>
        <taxon>Actinomycetota</taxon>
        <taxon>Actinomycetes</taxon>
        <taxon>Kitasatosporales</taxon>
        <taxon>Streptomycetaceae</taxon>
        <taxon>Streptomyces</taxon>
    </lineage>
</organism>
<evidence type="ECO:0000313" key="2">
    <source>
        <dbReference type="EMBL" id="MFM9612389.1"/>
    </source>
</evidence>
<feature type="region of interest" description="Disordered" evidence="1">
    <location>
        <begin position="39"/>
        <end position="58"/>
    </location>
</feature>